<dbReference type="PANTHER" id="PTHR33361:SF2">
    <property type="entry name" value="DUF885 DOMAIN-CONTAINING PROTEIN"/>
    <property type="match status" value="1"/>
</dbReference>
<dbReference type="Pfam" id="PF05960">
    <property type="entry name" value="DUF885"/>
    <property type="match status" value="1"/>
</dbReference>
<gene>
    <name evidence="1" type="ORF">HNQ60_001891</name>
</gene>
<organism evidence="1 2">
    <name type="scientific">Povalibacter uvarum</name>
    <dbReference type="NCBI Taxonomy" id="732238"/>
    <lineage>
        <taxon>Bacteria</taxon>
        <taxon>Pseudomonadati</taxon>
        <taxon>Pseudomonadota</taxon>
        <taxon>Gammaproteobacteria</taxon>
        <taxon>Steroidobacterales</taxon>
        <taxon>Steroidobacteraceae</taxon>
        <taxon>Povalibacter</taxon>
    </lineage>
</organism>
<dbReference type="RefSeq" id="WP_184330979.1">
    <property type="nucleotide sequence ID" value="NZ_JACHHZ010000002.1"/>
</dbReference>
<dbReference type="EMBL" id="JACHHZ010000002">
    <property type="protein sequence ID" value="MBB6093013.1"/>
    <property type="molecule type" value="Genomic_DNA"/>
</dbReference>
<name>A0A841HJX0_9GAMM</name>
<dbReference type="PROSITE" id="PS51318">
    <property type="entry name" value="TAT"/>
    <property type="match status" value="1"/>
</dbReference>
<evidence type="ECO:0000313" key="2">
    <source>
        <dbReference type="Proteomes" id="UP000588068"/>
    </source>
</evidence>
<dbReference type="Proteomes" id="UP000588068">
    <property type="component" value="Unassembled WGS sequence"/>
</dbReference>
<sequence>MTTSRREFIVGTGAAIAAANLPAPAVAADSNASVEKLLADFAEELLVDYPESATGLGIDNGLRAPLKAKLADRSAAGQQVVAQRVANRLARLKAIDTKSLSEATRINVDVMRTAHEFASEGFKFPYGDVALLNLSWSWRNAPYVVAQNTGAFLEIPGMLEEQHTIVTREDADAYLARLEAYAGQLDGETARLHSAAAQGVIAPDFLLDKTLRQLKIARDGKPSDWSMIAALAKRTKAMPGDYAAKASKIAADKVSPALNRQFVELEAHRKRATSDAGVWKLPQGEAYYAWTLKAATTTQMTPEQIHDRGQEELRALQSEMDSILKAQGLTQGTVGERMTALGKQERFRFPESDEGRAQLMKFLNERVADMRKRLPRAFATLVPGNLEIKRMPPEVEPGAPGAYGGAGTIDGKVPGKFWINLHTLAIWTKYNLPTLTYHESIPGHVWQGEYTFKMPLFRSLLAFNAYSEGWALYAEQLANELGVYDNDPFGRLGYLQSIAFRACRLVVDTGLHAKRWTREQAIQWFATTNGSSVEEVTSEVDRYCAWPGQACGYKVGHSEINRLRAGAQKSLGAKFDLRQFNDTVVKSGGVPMVVLGRIIDSFVARG</sequence>
<dbReference type="InterPro" id="IPR010281">
    <property type="entry name" value="DUF885"/>
</dbReference>
<protein>
    <submittedName>
        <fullName evidence="1">Uncharacterized protein (DUF885 family)</fullName>
    </submittedName>
</protein>
<comment type="caution">
    <text evidence="1">The sequence shown here is derived from an EMBL/GenBank/DDBJ whole genome shotgun (WGS) entry which is preliminary data.</text>
</comment>
<accession>A0A841HJX0</accession>
<dbReference type="PANTHER" id="PTHR33361">
    <property type="entry name" value="GLR0591 PROTEIN"/>
    <property type="match status" value="1"/>
</dbReference>
<keyword evidence="2" id="KW-1185">Reference proteome</keyword>
<evidence type="ECO:0000313" key="1">
    <source>
        <dbReference type="EMBL" id="MBB6093013.1"/>
    </source>
</evidence>
<dbReference type="InterPro" id="IPR006311">
    <property type="entry name" value="TAT_signal"/>
</dbReference>
<reference evidence="1 2" key="1">
    <citation type="submission" date="2020-08" db="EMBL/GenBank/DDBJ databases">
        <title>Genomic Encyclopedia of Type Strains, Phase IV (KMG-IV): sequencing the most valuable type-strain genomes for metagenomic binning, comparative biology and taxonomic classification.</title>
        <authorList>
            <person name="Goeker M."/>
        </authorList>
    </citation>
    <scope>NUCLEOTIDE SEQUENCE [LARGE SCALE GENOMIC DNA]</scope>
    <source>
        <strain evidence="1 2">DSM 26723</strain>
    </source>
</reference>
<proteinExistence type="predicted"/>
<dbReference type="AlphaFoldDB" id="A0A841HJX0"/>